<organism evidence="2 3">
    <name type="scientific">Chondromyces crocatus</name>
    <dbReference type="NCBI Taxonomy" id="52"/>
    <lineage>
        <taxon>Bacteria</taxon>
        <taxon>Pseudomonadati</taxon>
        <taxon>Myxococcota</taxon>
        <taxon>Polyangia</taxon>
        <taxon>Polyangiales</taxon>
        <taxon>Polyangiaceae</taxon>
        <taxon>Chondromyces</taxon>
    </lineage>
</organism>
<feature type="domain" description="DUF2169" evidence="1">
    <location>
        <begin position="26"/>
        <end position="298"/>
    </location>
</feature>
<reference evidence="2 3" key="1">
    <citation type="submission" date="2015-07" db="EMBL/GenBank/DDBJ databases">
        <title>Genome analysis of myxobacterium Chondromyces crocatus Cm c5 reveals a high potential for natural compound synthesis and the genetic basis for the loss of fruiting body formation.</title>
        <authorList>
            <person name="Zaburannyi N."/>
            <person name="Bunk B."/>
            <person name="Maier J."/>
            <person name="Overmann J."/>
            <person name="Mueller R."/>
        </authorList>
    </citation>
    <scope>NUCLEOTIDE SEQUENCE [LARGE SCALE GENOMIC DNA]</scope>
    <source>
        <strain evidence="2 3">Cm c5</strain>
    </source>
</reference>
<dbReference type="InterPro" id="IPR018683">
    <property type="entry name" value="DUF2169"/>
</dbReference>
<dbReference type="STRING" id="52.CMC5_021390"/>
<dbReference type="EMBL" id="CP012159">
    <property type="protein sequence ID" value="AKT37998.1"/>
    <property type="molecule type" value="Genomic_DNA"/>
</dbReference>
<dbReference type="OrthoDB" id="236266at2"/>
<protein>
    <recommendedName>
        <fullName evidence="1">DUF2169 domain-containing protein</fullName>
    </recommendedName>
</protein>
<evidence type="ECO:0000313" key="3">
    <source>
        <dbReference type="Proteomes" id="UP000067626"/>
    </source>
</evidence>
<name>A0A0K1EBP0_CHOCO</name>
<dbReference type="KEGG" id="ccro:CMC5_021390"/>
<evidence type="ECO:0000313" key="2">
    <source>
        <dbReference type="EMBL" id="AKT37998.1"/>
    </source>
</evidence>
<evidence type="ECO:0000259" key="1">
    <source>
        <dbReference type="Pfam" id="PF09937"/>
    </source>
</evidence>
<dbReference type="AlphaFoldDB" id="A0A0K1EBP0"/>
<dbReference type="Proteomes" id="UP000067626">
    <property type="component" value="Chromosome"/>
</dbReference>
<accession>A0A0K1EBP0</accession>
<gene>
    <name evidence="2" type="ORF">CMC5_021390</name>
</gene>
<sequence>MELTNLTRYPAGLARMLYGEDRIAASLLVRVTYDLRNERLVPSEEQPWIVSSAPWPGPQGVMDGDHIFYKEGADVFLFGRAIPPGSKPATSMAVVLTIGASFHRTVRVFGPRVWHRRLGELVPTSPRPFTSLPLTLQYAYGGKDTWDELDIPYQENPEGMGFHVEEANAIDRPLPCVEEPDQLVTRWDDHPLPAGLVPYPPESPLRAKHGLVRTPEGKPKVTPRFFNAAFPPMIAQGIAAGEAVSVTGVSERGPLNFTLPTHAFAARLRFGSEAHEMPLAIDQVGIEVDARRVFIAYRYPFRYVIQPLQARRCELVELSTPR</sequence>
<dbReference type="Pfam" id="PF09937">
    <property type="entry name" value="DUF2169"/>
    <property type="match status" value="1"/>
</dbReference>
<proteinExistence type="predicted"/>
<dbReference type="RefSeq" id="WP_082362374.1">
    <property type="nucleotide sequence ID" value="NZ_CP012159.1"/>
</dbReference>
<keyword evidence="3" id="KW-1185">Reference proteome</keyword>